<proteinExistence type="predicted"/>
<sequence length="87" mass="9537">MLAFTREESWVVHAALLERVREAVEAGEYDEGHPELDALRTLESDADRFAPAEVHAVHASLVGYLADAPLRDRPPARAALETTSDAL</sequence>
<reference evidence="1 2" key="1">
    <citation type="journal article" date="2013" name="Genome Announc.">
        <title>Draft Genome Sequence of 'Candidatus Halobonum tyrrellensis' Strain G22, Isolated from the Hypersaline Waters of Lake Tyrrell, Australia.</title>
        <authorList>
            <person name="Ugalde J.A."/>
            <person name="Narasingarao P."/>
            <person name="Kuo S."/>
            <person name="Podell S."/>
            <person name="Allen E.E."/>
        </authorList>
    </citation>
    <scope>NUCLEOTIDE SEQUENCE [LARGE SCALE GENOMIC DNA]</scope>
    <source>
        <strain evidence="1 2">G22</strain>
    </source>
</reference>
<keyword evidence="2" id="KW-1185">Reference proteome</keyword>
<dbReference type="Proteomes" id="UP000017840">
    <property type="component" value="Unassembled WGS sequence"/>
</dbReference>
<evidence type="ECO:0000313" key="1">
    <source>
        <dbReference type="EMBL" id="ESP88649.1"/>
    </source>
</evidence>
<dbReference type="Pfam" id="PF25251">
    <property type="entry name" value="DUF7853"/>
    <property type="match status" value="1"/>
</dbReference>
<protein>
    <submittedName>
        <fullName evidence="1">Uncharacterized protein</fullName>
    </submittedName>
</protein>
<accession>V4HL46</accession>
<gene>
    <name evidence="1" type="ORF">K933_08038</name>
</gene>
<name>V4HL46_9EURY</name>
<dbReference type="InterPro" id="IPR057175">
    <property type="entry name" value="DUF7853"/>
</dbReference>
<dbReference type="AlphaFoldDB" id="V4HL46"/>
<evidence type="ECO:0000313" key="2">
    <source>
        <dbReference type="Proteomes" id="UP000017840"/>
    </source>
</evidence>
<organism evidence="1 2">
    <name type="scientific">Candidatus Halobonum tyrrellensis G22</name>
    <dbReference type="NCBI Taxonomy" id="1324957"/>
    <lineage>
        <taxon>Archaea</taxon>
        <taxon>Methanobacteriati</taxon>
        <taxon>Methanobacteriota</taxon>
        <taxon>Stenosarchaea group</taxon>
        <taxon>Halobacteria</taxon>
        <taxon>Halobacteriales</taxon>
        <taxon>Haloferacaceae</taxon>
        <taxon>Candidatus Halobonum</taxon>
    </lineage>
</organism>
<dbReference type="STRING" id="1324957.K933_08038"/>
<comment type="caution">
    <text evidence="1">The sequence shown here is derived from an EMBL/GenBank/DDBJ whole genome shotgun (WGS) entry which is preliminary data.</text>
</comment>
<dbReference type="EMBL" id="ASGZ01000027">
    <property type="protein sequence ID" value="ESP88649.1"/>
    <property type="molecule type" value="Genomic_DNA"/>
</dbReference>